<accession>A0ABT9YBF2</accession>
<organism evidence="3 4">
    <name type="scientific">Pectinatus haikarae</name>
    <dbReference type="NCBI Taxonomy" id="349096"/>
    <lineage>
        <taxon>Bacteria</taxon>
        <taxon>Bacillati</taxon>
        <taxon>Bacillota</taxon>
        <taxon>Negativicutes</taxon>
        <taxon>Selenomonadales</taxon>
        <taxon>Selenomonadaceae</taxon>
        <taxon>Pectinatus</taxon>
    </lineage>
</organism>
<dbReference type="Gene3D" id="2.40.50.100">
    <property type="match status" value="1"/>
</dbReference>
<dbReference type="SUPFAM" id="SSF51230">
    <property type="entry name" value="Single hybrid motif"/>
    <property type="match status" value="1"/>
</dbReference>
<dbReference type="EMBL" id="JAUSUE010000032">
    <property type="protein sequence ID" value="MDQ0205174.1"/>
    <property type="molecule type" value="Genomic_DNA"/>
</dbReference>
<proteinExistence type="predicted"/>
<dbReference type="PANTHER" id="PTHR45266">
    <property type="entry name" value="OXALOACETATE DECARBOXYLASE ALPHA CHAIN"/>
    <property type="match status" value="1"/>
</dbReference>
<dbReference type="Proteomes" id="UP001239167">
    <property type="component" value="Unassembled WGS sequence"/>
</dbReference>
<dbReference type="InterPro" id="IPR050709">
    <property type="entry name" value="Biotin_Carboxyl_Carrier/Decarb"/>
</dbReference>
<protein>
    <submittedName>
        <fullName evidence="3">Biotin carboxyl carrier protein</fullName>
    </submittedName>
</protein>
<dbReference type="InterPro" id="IPR011053">
    <property type="entry name" value="Single_hybrid_motif"/>
</dbReference>
<dbReference type="RefSeq" id="WP_196604400.1">
    <property type="nucleotide sequence ID" value="NZ_CP116940.1"/>
</dbReference>
<dbReference type="InterPro" id="IPR000089">
    <property type="entry name" value="Biotin_lipoyl"/>
</dbReference>
<reference evidence="3 4" key="1">
    <citation type="submission" date="2023-07" db="EMBL/GenBank/DDBJ databases">
        <title>Genomic Encyclopedia of Type Strains, Phase IV (KMG-IV): sequencing the most valuable type-strain genomes for metagenomic binning, comparative biology and taxonomic classification.</title>
        <authorList>
            <person name="Goeker M."/>
        </authorList>
    </citation>
    <scope>NUCLEOTIDE SEQUENCE [LARGE SCALE GENOMIC DNA]</scope>
    <source>
        <strain evidence="3 4">DSM 16980</strain>
    </source>
</reference>
<evidence type="ECO:0000256" key="1">
    <source>
        <dbReference type="ARBA" id="ARBA00023267"/>
    </source>
</evidence>
<gene>
    <name evidence="3" type="ORF">J2S01_002914</name>
</gene>
<comment type="caution">
    <text evidence="3">The sequence shown here is derived from an EMBL/GenBank/DDBJ whole genome shotgun (WGS) entry which is preliminary data.</text>
</comment>
<evidence type="ECO:0000313" key="4">
    <source>
        <dbReference type="Proteomes" id="UP001239167"/>
    </source>
</evidence>
<name>A0ABT9YBF2_9FIRM</name>
<keyword evidence="4" id="KW-1185">Reference proteome</keyword>
<dbReference type="PANTHER" id="PTHR45266:SF3">
    <property type="entry name" value="OXALOACETATE DECARBOXYLASE ALPHA CHAIN"/>
    <property type="match status" value="1"/>
</dbReference>
<keyword evidence="1" id="KW-0092">Biotin</keyword>
<evidence type="ECO:0000259" key="2">
    <source>
        <dbReference type="Pfam" id="PF00364"/>
    </source>
</evidence>
<sequence length="129" mass="14541">MDDIYLKITVNGLPYAVKIEEMVYGKNTVKKDIPPKKEVIYSEKKPVPVKASDTIIKACVQGILISIMKREGDNVREGDLLLTIKTMKERKEIAVPVDGRIKMITGSIGDKIIWHQVLAIIGTEEEEYL</sequence>
<feature type="domain" description="Lipoyl-binding" evidence="2">
    <location>
        <begin position="58"/>
        <end position="121"/>
    </location>
</feature>
<dbReference type="Pfam" id="PF00364">
    <property type="entry name" value="Biotin_lipoyl"/>
    <property type="match status" value="1"/>
</dbReference>
<evidence type="ECO:0000313" key="3">
    <source>
        <dbReference type="EMBL" id="MDQ0205174.1"/>
    </source>
</evidence>